<name>A0A196SLS1_BLAHN</name>
<sequence>MASLIGKVIDGWRVQEAIKCTPRCSLFKVCWDTNEETKFCMTVVYKDSDNPDYNDNSFENNLTDVNAFVKPEYTYYTSHCFPIVPLKNASGVYEGHEWFVYERVSKPLSDVATSNTLKVSRDDEINIAVQILEILQFLFAQNKVLKNLDVHDFFLRRTTKGYRVILLNQDFYTKESFTIEDTTYTSTSVIHGNEPTMRDNVVSFVYIMLFLINKSLPWEYLSEEAAIAKKMDDLAISNEVGEDYKILVEILRKHTLHATRHPRLQEYINVLKGMREERNVTFGIELSKYAKKKRVPDEKLEEKLEEEAVEALRREQKEKEEKEKEEEMEKEEEEKEKPAEKEEKMEVEKKAEEKEEVKKEEKKIEEQKEEEKPAEKEKVEEEKPVEKPEEAKKEEEKPAENKAEEKEKEKDKTENTHKEEKKIDFSSVVLPSAKAEKRYHSEPETDGEKKQKMTICKNTIKTKVTSFVSSASFMNAVLLAGVALAELKGL</sequence>
<proteinExistence type="predicted"/>
<dbReference type="Proteomes" id="UP000078348">
    <property type="component" value="Unassembled WGS sequence"/>
</dbReference>
<dbReference type="PANTHER" id="PTHR21592">
    <property type="entry name" value="CHROMOSOME UNDETERMINED SCAFFOLD_25, WHOLE GENOME SHOTGUN SEQUENCE"/>
    <property type="match status" value="1"/>
</dbReference>
<feature type="compositionally biased region" description="Basic and acidic residues" evidence="1">
    <location>
        <begin position="314"/>
        <end position="327"/>
    </location>
</feature>
<dbReference type="EMBL" id="LXWW01000056">
    <property type="protein sequence ID" value="OAO16854.1"/>
    <property type="molecule type" value="Genomic_DNA"/>
</dbReference>
<protein>
    <submittedName>
        <fullName evidence="2">Dek1-calpain-like protein</fullName>
    </submittedName>
</protein>
<comment type="caution">
    <text evidence="2">The sequence shown here is derived from an EMBL/GenBank/DDBJ whole genome shotgun (WGS) entry which is preliminary data.</text>
</comment>
<dbReference type="STRING" id="478820.A0A196SLS1"/>
<evidence type="ECO:0000313" key="2">
    <source>
        <dbReference type="EMBL" id="OAO16854.1"/>
    </source>
</evidence>
<feature type="region of interest" description="Disordered" evidence="1">
    <location>
        <begin position="314"/>
        <end position="451"/>
    </location>
</feature>
<feature type="compositionally biased region" description="Basic and acidic residues" evidence="1">
    <location>
        <begin position="434"/>
        <end position="451"/>
    </location>
</feature>
<keyword evidence="3" id="KW-1185">Reference proteome</keyword>
<dbReference type="Gene3D" id="1.10.510.10">
    <property type="entry name" value="Transferase(Phosphotransferase) domain 1"/>
    <property type="match status" value="1"/>
</dbReference>
<dbReference type="SUPFAM" id="SSF56112">
    <property type="entry name" value="Protein kinase-like (PK-like)"/>
    <property type="match status" value="1"/>
</dbReference>
<evidence type="ECO:0000256" key="1">
    <source>
        <dbReference type="SAM" id="MobiDB-lite"/>
    </source>
</evidence>
<dbReference type="PANTHER" id="PTHR21592:SF32">
    <property type="entry name" value="CHROMOSOME UNDETERMINED SCAFFOLD_25, WHOLE GENOME SHOTGUN SEQUENCE"/>
    <property type="match status" value="1"/>
</dbReference>
<evidence type="ECO:0000313" key="3">
    <source>
        <dbReference type="Proteomes" id="UP000078348"/>
    </source>
</evidence>
<dbReference type="OrthoDB" id="203247at2759"/>
<organism evidence="2 3">
    <name type="scientific">Blastocystis sp. subtype 1 (strain ATCC 50177 / NandII)</name>
    <dbReference type="NCBI Taxonomy" id="478820"/>
    <lineage>
        <taxon>Eukaryota</taxon>
        <taxon>Sar</taxon>
        <taxon>Stramenopiles</taxon>
        <taxon>Bigyra</taxon>
        <taxon>Opalozoa</taxon>
        <taxon>Opalinata</taxon>
        <taxon>Blastocystidae</taxon>
        <taxon>Blastocystis</taxon>
    </lineage>
</organism>
<feature type="compositionally biased region" description="Basic and acidic residues" evidence="1">
    <location>
        <begin position="335"/>
        <end position="424"/>
    </location>
</feature>
<dbReference type="AlphaFoldDB" id="A0A196SLS1"/>
<reference evidence="2 3" key="1">
    <citation type="submission" date="2016-05" db="EMBL/GenBank/DDBJ databases">
        <title>Nuclear genome of Blastocystis sp. subtype 1 NandII.</title>
        <authorList>
            <person name="Gentekaki E."/>
            <person name="Curtis B."/>
            <person name="Stairs C."/>
            <person name="Eme L."/>
            <person name="Herman E."/>
            <person name="Klimes V."/>
            <person name="Arias M.C."/>
            <person name="Elias M."/>
            <person name="Hilliou F."/>
            <person name="Klute M."/>
            <person name="Malik S.-B."/>
            <person name="Pightling A."/>
            <person name="Rachubinski R."/>
            <person name="Salas D."/>
            <person name="Schlacht A."/>
            <person name="Suga H."/>
            <person name="Archibald J."/>
            <person name="Ball S.G."/>
            <person name="Clark G."/>
            <person name="Dacks J."/>
            <person name="Van Der Giezen M."/>
            <person name="Tsaousis A."/>
            <person name="Roger A."/>
        </authorList>
    </citation>
    <scope>NUCLEOTIDE SEQUENCE [LARGE SCALE GENOMIC DNA]</scope>
    <source>
        <strain evidence="3">ATCC 50177 / NandII</strain>
    </source>
</reference>
<gene>
    <name evidence="2" type="ORF">AV274_1410</name>
</gene>
<dbReference type="InterPro" id="IPR011009">
    <property type="entry name" value="Kinase-like_dom_sf"/>
</dbReference>
<accession>A0A196SLS1</accession>